<dbReference type="AlphaFoldDB" id="A0A2T0ZJU7"/>
<evidence type="ECO:0000256" key="2">
    <source>
        <dbReference type="ARBA" id="ARBA00022741"/>
    </source>
</evidence>
<evidence type="ECO:0000259" key="8">
    <source>
        <dbReference type="SMART" id="SM01073"/>
    </source>
</evidence>
<comment type="caution">
    <text evidence="9">The sequence shown here is derived from an EMBL/GenBank/DDBJ whole genome shotgun (WGS) entry which is preliminary data.</text>
</comment>
<dbReference type="SMART" id="SM01073">
    <property type="entry name" value="CDC48_N"/>
    <property type="match status" value="1"/>
</dbReference>
<protein>
    <submittedName>
        <fullName evidence="9">Transitional endoplasmic reticulum ATPase</fullName>
    </submittedName>
</protein>
<organism evidence="9 10">
    <name type="scientific">Antricoccus suffuscus</name>
    <dbReference type="NCBI Taxonomy" id="1629062"/>
    <lineage>
        <taxon>Bacteria</taxon>
        <taxon>Bacillati</taxon>
        <taxon>Actinomycetota</taxon>
        <taxon>Actinomycetes</taxon>
        <taxon>Geodermatophilales</taxon>
        <taxon>Antricoccaceae</taxon>
        <taxon>Antricoccus</taxon>
    </lineage>
</organism>
<keyword evidence="1" id="KW-0677">Repeat</keyword>
<dbReference type="Pfam" id="PF00004">
    <property type="entry name" value="AAA"/>
    <property type="match status" value="2"/>
</dbReference>
<dbReference type="FunFam" id="3.40.50.300:FF:000018">
    <property type="entry name" value="Cell division control 48"/>
    <property type="match status" value="1"/>
</dbReference>
<evidence type="ECO:0000256" key="1">
    <source>
        <dbReference type="ARBA" id="ARBA00022737"/>
    </source>
</evidence>
<accession>A0A2T0ZJU7</accession>
<dbReference type="Gene3D" id="3.40.50.300">
    <property type="entry name" value="P-loop containing nucleotide triphosphate hydrolases"/>
    <property type="match status" value="2"/>
</dbReference>
<proteinExistence type="inferred from homology"/>
<dbReference type="InterPro" id="IPR004201">
    <property type="entry name" value="Cdc48_dom2"/>
</dbReference>
<keyword evidence="10" id="KW-1185">Reference proteome</keyword>
<dbReference type="SUPFAM" id="SSF50692">
    <property type="entry name" value="ADC-like"/>
    <property type="match status" value="1"/>
</dbReference>
<dbReference type="InterPro" id="IPR003338">
    <property type="entry name" value="CDC4_N-term_subdom"/>
</dbReference>
<evidence type="ECO:0000256" key="4">
    <source>
        <dbReference type="RuleBase" id="RU003651"/>
    </source>
</evidence>
<evidence type="ECO:0000259" key="7">
    <source>
        <dbReference type="SMART" id="SM01072"/>
    </source>
</evidence>
<dbReference type="PANTHER" id="PTHR23077">
    <property type="entry name" value="AAA-FAMILY ATPASE"/>
    <property type="match status" value="1"/>
</dbReference>
<feature type="region of interest" description="Disordered" evidence="5">
    <location>
        <begin position="201"/>
        <end position="319"/>
    </location>
</feature>
<dbReference type="InterPro" id="IPR050168">
    <property type="entry name" value="AAA_ATPase_domain"/>
</dbReference>
<dbReference type="Proteomes" id="UP000237752">
    <property type="component" value="Unassembled WGS sequence"/>
</dbReference>
<feature type="compositionally biased region" description="Low complexity" evidence="5">
    <location>
        <begin position="268"/>
        <end position="309"/>
    </location>
</feature>
<dbReference type="Pfam" id="PF17862">
    <property type="entry name" value="AAA_lid_3"/>
    <property type="match status" value="1"/>
</dbReference>
<dbReference type="InterPro" id="IPR003959">
    <property type="entry name" value="ATPase_AAA_core"/>
</dbReference>
<comment type="similarity">
    <text evidence="4">Belongs to the AAA ATPase family.</text>
</comment>
<reference evidence="9 10" key="1">
    <citation type="submission" date="2018-03" db="EMBL/GenBank/DDBJ databases">
        <title>Genomic Encyclopedia of Archaeal and Bacterial Type Strains, Phase II (KMG-II): from individual species to whole genera.</title>
        <authorList>
            <person name="Goeker M."/>
        </authorList>
    </citation>
    <scope>NUCLEOTIDE SEQUENCE [LARGE SCALE GENOMIC DNA]</scope>
    <source>
        <strain evidence="9 10">DSM 100065</strain>
    </source>
</reference>
<dbReference type="GO" id="GO:0005737">
    <property type="term" value="C:cytoplasm"/>
    <property type="evidence" value="ECO:0007669"/>
    <property type="project" value="UniProtKB-ARBA"/>
</dbReference>
<keyword evidence="3 4" id="KW-0067">ATP-binding</keyword>
<evidence type="ECO:0000256" key="3">
    <source>
        <dbReference type="ARBA" id="ARBA00022840"/>
    </source>
</evidence>
<dbReference type="PANTHER" id="PTHR23077:SF171">
    <property type="entry name" value="NUCLEAR VALOSIN-CONTAINING PROTEIN-LIKE"/>
    <property type="match status" value="1"/>
</dbReference>
<dbReference type="SMART" id="SM00382">
    <property type="entry name" value="AAA"/>
    <property type="match status" value="2"/>
</dbReference>
<dbReference type="GO" id="GO:0016887">
    <property type="term" value="F:ATP hydrolysis activity"/>
    <property type="evidence" value="ECO:0007669"/>
    <property type="project" value="InterPro"/>
</dbReference>
<dbReference type="SUPFAM" id="SSF52540">
    <property type="entry name" value="P-loop containing nucleoside triphosphate hydrolases"/>
    <property type="match status" value="2"/>
</dbReference>
<dbReference type="SMART" id="SM01072">
    <property type="entry name" value="CDC48_2"/>
    <property type="match status" value="1"/>
</dbReference>
<evidence type="ECO:0000256" key="5">
    <source>
        <dbReference type="SAM" id="MobiDB-lite"/>
    </source>
</evidence>
<feature type="domain" description="AAA+ ATPase" evidence="6">
    <location>
        <begin position="370"/>
        <end position="500"/>
    </location>
</feature>
<evidence type="ECO:0000259" key="6">
    <source>
        <dbReference type="SMART" id="SM00382"/>
    </source>
</evidence>
<dbReference type="InterPro" id="IPR027417">
    <property type="entry name" value="P-loop_NTPase"/>
</dbReference>
<name>A0A2T0ZJU7_9ACTN</name>
<feature type="domain" description="AAA+ ATPase" evidence="6">
    <location>
        <begin position="624"/>
        <end position="761"/>
    </location>
</feature>
<feature type="compositionally biased region" description="Polar residues" evidence="5">
    <location>
        <begin position="221"/>
        <end position="240"/>
    </location>
</feature>
<keyword evidence="2 4" id="KW-0547">Nucleotide-binding</keyword>
<dbReference type="Gene3D" id="1.10.8.60">
    <property type="match status" value="2"/>
</dbReference>
<dbReference type="CDD" id="cd19511">
    <property type="entry name" value="RecA-like_CDC48_r2-like"/>
    <property type="match status" value="1"/>
</dbReference>
<feature type="domain" description="CDC48 N-terminal subdomain" evidence="8">
    <location>
        <begin position="24"/>
        <end position="108"/>
    </location>
</feature>
<dbReference type="EMBL" id="PVUE01000021">
    <property type="protein sequence ID" value="PRZ36611.1"/>
    <property type="molecule type" value="Genomic_DNA"/>
</dbReference>
<feature type="compositionally biased region" description="Pro residues" evidence="5">
    <location>
        <begin position="246"/>
        <end position="267"/>
    </location>
</feature>
<dbReference type="InterPro" id="IPR003593">
    <property type="entry name" value="AAA+_ATPase"/>
</dbReference>
<dbReference type="Gene3D" id="2.40.40.20">
    <property type="match status" value="1"/>
</dbReference>
<gene>
    <name evidence="9" type="ORF">CLV47_12147</name>
</gene>
<dbReference type="InterPro" id="IPR009010">
    <property type="entry name" value="Asp_de-COase-like_dom_sf"/>
</dbReference>
<evidence type="ECO:0000313" key="9">
    <source>
        <dbReference type="EMBL" id="PRZ36611.1"/>
    </source>
</evidence>
<evidence type="ECO:0000313" key="10">
    <source>
        <dbReference type="Proteomes" id="UP000237752"/>
    </source>
</evidence>
<dbReference type="GO" id="GO:0005524">
    <property type="term" value="F:ATP binding"/>
    <property type="evidence" value="ECO:0007669"/>
    <property type="project" value="UniProtKB-KW"/>
</dbReference>
<dbReference type="PROSITE" id="PS00674">
    <property type="entry name" value="AAA"/>
    <property type="match status" value="1"/>
</dbReference>
<sequence>MTAVGGAAAPVPTTLDHVSETGLTLTARLTAAVLDARRGVVRMHQDVLAALDLAPWDPVLLGGRRTTGAIVADGGNDVPPGILLADDLTLGNIGIADGTAVQVAKIDLTEARTVEVAGDANISRIVSPDMLRRALLGKMVATGDNISLLPQENSLGGLVDQSDLDSTRRQLRALMGMQWTTTLLTVTSVDAAGPALVTAGTTVSWRGGGSAPGWAPEKPSRASTNHSSVRQVTPQPNPLYTVTAAPSPPPSSPLPSPPAAVPLPATTPAPSAGPAVVAEKPAASDTKSGAAATGSATKAKPAAKPAQTAEQSDVDKRDTVADDADTGTVATAIPTIADLPGVKEQSHSLYEWLDLGFHHTEVLDRLGSTAQLGVLISGPPGVGKSTLAQSVAASVGAGVVDLSAPAVAAVEAAAAADALRSAIKDATDKSPTMLLIRDVEALAPRDEPEPLSRIFIDLLAHTIGASKVAVVCTTARPEEVSTELLRPGVLDHQLSVPLPDKNGRKDILEAVMRPVPLAGGVHLDEIAARTPGFVIADLIALRREASVRAALRQRESDNPTIDQTDLIGALEVVRPTAMAESSLEVARVTLDDVGDMVETKEALTEAVLWPLQYPETFERLGISPPRGVLLYGPPGCGKTFLVKAIAGSGQTNVMSVKGAELLNKWVGESERAVRELFRRARQASPTLIFMDEVDALAPPRGQGTDGGTTDRVVASLLTELDGVEALKNVVVIGATNRPDLIDPALLRPGRLDRMIYVPPPDADARAAILKASARNTPITRGVNLTAIAKELEHYSSADCAALVREAALVAMRRDLDAPRVTKADFDRARNNIRPSLNSEQVEWLENFAKEREQS</sequence>
<dbReference type="InterPro" id="IPR003960">
    <property type="entry name" value="ATPase_AAA_CS"/>
</dbReference>
<dbReference type="InterPro" id="IPR041569">
    <property type="entry name" value="AAA_lid_3"/>
</dbReference>
<feature type="domain" description="CDC48" evidence="7">
    <location>
        <begin position="124"/>
        <end position="212"/>
    </location>
</feature>